<keyword evidence="2" id="KW-0808">Transferase</keyword>
<comment type="caution">
    <text evidence="2">The sequence shown here is derived from an EMBL/GenBank/DDBJ whole genome shotgun (WGS) entry which is preliminary data.</text>
</comment>
<sequence>MSPRHDGRVVVLQSFGRPRPTTNPYLQLLARSVPADRVHMLPFSWRTALVGRWDVFHVHWPDVLIRGSGRVRTIGRQLAALALLLRIRVTGAGLVRTVHNVRPHEGGSRLEQLVLGLFDRWTTAQIELGPVRAPQVRAPATLVPHGHYQDWYRGADVPDSVPGRLMYFGLIRPYKGVLPLVGAFRELADPALSLRVAGQVPSPQLRAELELALSSTPSASGLLEHVDDATLAAEVGHAELVVLPYLEMGNSGAALLALSLGRPVLVPASESTRALAAEVGEAWVLTYDGELGPDILRQGLARARAGHDAGATPDLGAREWVAAGRRHADVYAAAPRRARRRARFSEPGSPAGRGTSRST</sequence>
<evidence type="ECO:0000256" key="1">
    <source>
        <dbReference type="SAM" id="MobiDB-lite"/>
    </source>
</evidence>
<organism evidence="2 3">
    <name type="scientific">Angustibacter luteus</name>
    <dbReference type="NCBI Taxonomy" id="658456"/>
    <lineage>
        <taxon>Bacteria</taxon>
        <taxon>Bacillati</taxon>
        <taxon>Actinomycetota</taxon>
        <taxon>Actinomycetes</taxon>
        <taxon>Kineosporiales</taxon>
        <taxon>Kineosporiaceae</taxon>
    </lineage>
</organism>
<proteinExistence type="predicted"/>
<keyword evidence="3" id="KW-1185">Reference proteome</keyword>
<dbReference type="Proteomes" id="UP001596189">
    <property type="component" value="Unassembled WGS sequence"/>
</dbReference>
<dbReference type="RefSeq" id="WP_345717967.1">
    <property type="nucleotide sequence ID" value="NZ_BAABFP010000008.1"/>
</dbReference>
<protein>
    <submittedName>
        <fullName evidence="2">Glycosyltransferase</fullName>
        <ecNumber evidence="2">2.4.-.-</ecNumber>
    </submittedName>
</protein>
<accession>A0ABW1JBY1</accession>
<feature type="region of interest" description="Disordered" evidence="1">
    <location>
        <begin position="337"/>
        <end position="359"/>
    </location>
</feature>
<evidence type="ECO:0000313" key="2">
    <source>
        <dbReference type="EMBL" id="MFC6006480.1"/>
    </source>
</evidence>
<reference evidence="3" key="1">
    <citation type="journal article" date="2019" name="Int. J. Syst. Evol. Microbiol.">
        <title>The Global Catalogue of Microorganisms (GCM) 10K type strain sequencing project: providing services to taxonomists for standard genome sequencing and annotation.</title>
        <authorList>
            <consortium name="The Broad Institute Genomics Platform"/>
            <consortium name="The Broad Institute Genome Sequencing Center for Infectious Disease"/>
            <person name="Wu L."/>
            <person name="Ma J."/>
        </authorList>
    </citation>
    <scope>NUCLEOTIDE SEQUENCE [LARGE SCALE GENOMIC DNA]</scope>
    <source>
        <strain evidence="3">KACC 14249</strain>
    </source>
</reference>
<dbReference type="Gene3D" id="3.40.50.2000">
    <property type="entry name" value="Glycogen Phosphorylase B"/>
    <property type="match status" value="1"/>
</dbReference>
<dbReference type="EMBL" id="JBHSRD010000003">
    <property type="protein sequence ID" value="MFC6006480.1"/>
    <property type="molecule type" value="Genomic_DNA"/>
</dbReference>
<dbReference type="EC" id="2.4.-.-" evidence="2"/>
<evidence type="ECO:0000313" key="3">
    <source>
        <dbReference type="Proteomes" id="UP001596189"/>
    </source>
</evidence>
<dbReference type="SUPFAM" id="SSF53756">
    <property type="entry name" value="UDP-Glycosyltransferase/glycogen phosphorylase"/>
    <property type="match status" value="1"/>
</dbReference>
<name>A0ABW1JBY1_9ACTN</name>
<dbReference type="Pfam" id="PF13692">
    <property type="entry name" value="Glyco_trans_1_4"/>
    <property type="match status" value="1"/>
</dbReference>
<gene>
    <name evidence="2" type="ORF">ACFQDO_04980</name>
</gene>
<dbReference type="GO" id="GO:0016757">
    <property type="term" value="F:glycosyltransferase activity"/>
    <property type="evidence" value="ECO:0007669"/>
    <property type="project" value="UniProtKB-KW"/>
</dbReference>
<keyword evidence="2" id="KW-0328">Glycosyltransferase</keyword>